<accession>A0ABS8EGS9</accession>
<keyword evidence="3" id="KW-1185">Reference proteome</keyword>
<evidence type="ECO:0000313" key="2">
    <source>
        <dbReference type="EMBL" id="MCC0099667.1"/>
    </source>
</evidence>
<sequence>MAETRWLDEHEMRAWSGFLAASALVNRRLDQQLKDDSGLSHPQYEVLVRLSAAPGGELRMTELANGLINSKSGLTYQVTQLEKAGLVRRRSCPSDVRGVFAVLTEAGRARLEEAAPGHVAMVREALIDVLTPAQLEALADGLGEVSRRLREHGG</sequence>
<comment type="caution">
    <text evidence="2">The sequence shown here is derived from an EMBL/GenBank/DDBJ whole genome shotgun (WGS) entry which is preliminary data.</text>
</comment>
<evidence type="ECO:0000259" key="1">
    <source>
        <dbReference type="PROSITE" id="PS50995"/>
    </source>
</evidence>
<dbReference type="PANTHER" id="PTHR33164">
    <property type="entry name" value="TRANSCRIPTIONAL REGULATOR, MARR FAMILY"/>
    <property type="match status" value="1"/>
</dbReference>
<dbReference type="InterPro" id="IPR039422">
    <property type="entry name" value="MarR/SlyA-like"/>
</dbReference>
<dbReference type="PROSITE" id="PS50995">
    <property type="entry name" value="HTH_MARR_2"/>
    <property type="match status" value="1"/>
</dbReference>
<dbReference type="EMBL" id="JAINUL010000001">
    <property type="protein sequence ID" value="MCC0099667.1"/>
    <property type="molecule type" value="Genomic_DNA"/>
</dbReference>
<dbReference type="InterPro" id="IPR036390">
    <property type="entry name" value="WH_DNA-bd_sf"/>
</dbReference>
<evidence type="ECO:0000313" key="3">
    <source>
        <dbReference type="Proteomes" id="UP001520654"/>
    </source>
</evidence>
<dbReference type="Pfam" id="PF01047">
    <property type="entry name" value="MarR"/>
    <property type="match status" value="1"/>
</dbReference>
<dbReference type="InterPro" id="IPR036388">
    <property type="entry name" value="WH-like_DNA-bd_sf"/>
</dbReference>
<dbReference type="SMART" id="SM00347">
    <property type="entry name" value="HTH_MARR"/>
    <property type="match status" value="1"/>
</dbReference>
<protein>
    <submittedName>
        <fullName evidence="2">MarR family transcriptional regulator</fullName>
    </submittedName>
</protein>
<gene>
    <name evidence="2" type="ORF">K7B10_33795</name>
</gene>
<organism evidence="2 3">
    <name type="scientific">Streptomyces flavotricini</name>
    <dbReference type="NCBI Taxonomy" id="66888"/>
    <lineage>
        <taxon>Bacteria</taxon>
        <taxon>Bacillati</taxon>
        <taxon>Actinomycetota</taxon>
        <taxon>Actinomycetes</taxon>
        <taxon>Kitasatosporales</taxon>
        <taxon>Streptomycetaceae</taxon>
        <taxon>Streptomyces</taxon>
    </lineage>
</organism>
<reference evidence="2 3" key="1">
    <citation type="submission" date="2021-08" db="EMBL/GenBank/DDBJ databases">
        <title>Genomic Architecture of Streptomyces flavotricini NGL1 and Streptomyces erythrochromogenes HMS4 With Differential Plant Beneficial attributes and laccase production capabilities.</title>
        <authorList>
            <person name="Salwan R."/>
            <person name="Kaur R."/>
            <person name="Sharma V."/>
        </authorList>
    </citation>
    <scope>NUCLEOTIDE SEQUENCE [LARGE SCALE GENOMIC DNA]</scope>
    <source>
        <strain evidence="2 3">NGL1</strain>
    </source>
</reference>
<dbReference type="PANTHER" id="PTHR33164:SF99">
    <property type="entry name" value="MARR FAMILY REGULATORY PROTEIN"/>
    <property type="match status" value="1"/>
</dbReference>
<proteinExistence type="predicted"/>
<dbReference type="Proteomes" id="UP001520654">
    <property type="component" value="Unassembled WGS sequence"/>
</dbReference>
<dbReference type="SUPFAM" id="SSF46785">
    <property type="entry name" value="Winged helix' DNA-binding domain"/>
    <property type="match status" value="1"/>
</dbReference>
<dbReference type="RefSeq" id="WP_229342709.1">
    <property type="nucleotide sequence ID" value="NZ_JAINUL010000001.1"/>
</dbReference>
<dbReference type="Gene3D" id="1.10.10.10">
    <property type="entry name" value="Winged helix-like DNA-binding domain superfamily/Winged helix DNA-binding domain"/>
    <property type="match status" value="1"/>
</dbReference>
<feature type="domain" description="HTH marR-type" evidence="1">
    <location>
        <begin position="1"/>
        <end position="147"/>
    </location>
</feature>
<name>A0ABS8EGS9_9ACTN</name>
<dbReference type="InterPro" id="IPR000835">
    <property type="entry name" value="HTH_MarR-typ"/>
</dbReference>